<evidence type="ECO:0000313" key="2">
    <source>
        <dbReference type="EMBL" id="ONK80935.1"/>
    </source>
</evidence>
<reference evidence="3" key="1">
    <citation type="journal article" date="2017" name="Nat. Commun.">
        <title>The asparagus genome sheds light on the origin and evolution of a young Y chromosome.</title>
        <authorList>
            <person name="Harkess A."/>
            <person name="Zhou J."/>
            <person name="Xu C."/>
            <person name="Bowers J.E."/>
            <person name="Van der Hulst R."/>
            <person name="Ayyampalayam S."/>
            <person name="Mercati F."/>
            <person name="Riccardi P."/>
            <person name="McKain M.R."/>
            <person name="Kakrana A."/>
            <person name="Tang H."/>
            <person name="Ray J."/>
            <person name="Groenendijk J."/>
            <person name="Arikit S."/>
            <person name="Mathioni S.M."/>
            <person name="Nakano M."/>
            <person name="Shan H."/>
            <person name="Telgmann-Rauber A."/>
            <person name="Kanno A."/>
            <person name="Yue Z."/>
            <person name="Chen H."/>
            <person name="Li W."/>
            <person name="Chen Y."/>
            <person name="Xu X."/>
            <person name="Zhang Y."/>
            <person name="Luo S."/>
            <person name="Chen H."/>
            <person name="Gao J."/>
            <person name="Mao Z."/>
            <person name="Pires J.C."/>
            <person name="Luo M."/>
            <person name="Kudrna D."/>
            <person name="Wing R.A."/>
            <person name="Meyers B.C."/>
            <person name="Yi K."/>
            <person name="Kong H."/>
            <person name="Lavrijsen P."/>
            <person name="Sunseri F."/>
            <person name="Falavigna A."/>
            <person name="Ye Y."/>
            <person name="Leebens-Mack J.H."/>
            <person name="Chen G."/>
        </authorList>
    </citation>
    <scope>NUCLEOTIDE SEQUENCE [LARGE SCALE GENOMIC DNA]</scope>
    <source>
        <strain evidence="3">cv. DH0086</strain>
    </source>
</reference>
<dbReference type="Proteomes" id="UP000243459">
    <property type="component" value="Chromosome 1"/>
</dbReference>
<dbReference type="EMBL" id="CM007381">
    <property type="protein sequence ID" value="ONK80935.1"/>
    <property type="molecule type" value="Genomic_DNA"/>
</dbReference>
<keyword evidence="1" id="KW-0812">Transmembrane</keyword>
<dbReference type="AlphaFoldDB" id="A0A5P1FRJ1"/>
<evidence type="ECO:0000313" key="3">
    <source>
        <dbReference type="Proteomes" id="UP000243459"/>
    </source>
</evidence>
<sequence>MSFFPFQLIYLLHVCVFVNIPTTYIIICLLNILCSLLCIKTADRTGLLSKVIKISPNVNWNADVDSSHKGITSSKSLCCSVEKIVQRFNISPVTLLFFCLFI</sequence>
<proteinExistence type="predicted"/>
<keyword evidence="1" id="KW-1133">Transmembrane helix</keyword>
<keyword evidence="3" id="KW-1185">Reference proteome</keyword>
<dbReference type="Gramene" id="ONK80935">
    <property type="protein sequence ID" value="ONK80935"/>
    <property type="gene ID" value="A4U43_C01F23460"/>
</dbReference>
<name>A0A5P1FRJ1_ASPOF</name>
<organism evidence="2 3">
    <name type="scientific">Asparagus officinalis</name>
    <name type="common">Garden asparagus</name>
    <dbReference type="NCBI Taxonomy" id="4686"/>
    <lineage>
        <taxon>Eukaryota</taxon>
        <taxon>Viridiplantae</taxon>
        <taxon>Streptophyta</taxon>
        <taxon>Embryophyta</taxon>
        <taxon>Tracheophyta</taxon>
        <taxon>Spermatophyta</taxon>
        <taxon>Magnoliopsida</taxon>
        <taxon>Liliopsida</taxon>
        <taxon>Asparagales</taxon>
        <taxon>Asparagaceae</taxon>
        <taxon>Asparagoideae</taxon>
        <taxon>Asparagus</taxon>
    </lineage>
</organism>
<keyword evidence="1" id="KW-0472">Membrane</keyword>
<gene>
    <name evidence="2" type="ORF">A4U43_C01F23460</name>
</gene>
<accession>A0A5P1FRJ1</accession>
<protein>
    <submittedName>
        <fullName evidence="2">Uncharacterized protein</fullName>
    </submittedName>
</protein>
<evidence type="ECO:0000256" key="1">
    <source>
        <dbReference type="SAM" id="Phobius"/>
    </source>
</evidence>
<feature type="transmembrane region" description="Helical" evidence="1">
    <location>
        <begin position="6"/>
        <end position="39"/>
    </location>
</feature>